<evidence type="ECO:0000313" key="6">
    <source>
        <dbReference type="EMBL" id="RZQ64405.1"/>
    </source>
</evidence>
<name>A0A4V2EMA7_9PSEU</name>
<comment type="caution">
    <text evidence="6">The sequence shown here is derived from an EMBL/GenBank/DDBJ whole genome shotgun (WGS) entry which is preliminary data.</text>
</comment>
<feature type="domain" description="Luciferase-like" evidence="5">
    <location>
        <begin position="21"/>
        <end position="250"/>
    </location>
</feature>
<dbReference type="InterPro" id="IPR011251">
    <property type="entry name" value="Luciferase-like_dom"/>
</dbReference>
<dbReference type="OrthoDB" id="4029802at2"/>
<dbReference type="Gene3D" id="3.20.20.30">
    <property type="entry name" value="Luciferase-like domain"/>
    <property type="match status" value="1"/>
</dbReference>
<dbReference type="EMBL" id="SFCC01000004">
    <property type="protein sequence ID" value="RZQ64405.1"/>
    <property type="molecule type" value="Genomic_DNA"/>
</dbReference>
<keyword evidence="1" id="KW-0285">Flavoprotein</keyword>
<dbReference type="SUPFAM" id="SSF51679">
    <property type="entry name" value="Bacterial luciferase-like"/>
    <property type="match status" value="1"/>
</dbReference>
<evidence type="ECO:0000259" key="5">
    <source>
        <dbReference type="Pfam" id="PF00296"/>
    </source>
</evidence>
<dbReference type="AlphaFoldDB" id="A0A4V2EMA7"/>
<keyword evidence="7" id="KW-1185">Reference proteome</keyword>
<accession>A0A4V2EMA7</accession>
<keyword evidence="3" id="KW-0560">Oxidoreductase</keyword>
<dbReference type="GO" id="GO:0008726">
    <property type="term" value="F:alkanesulfonate monooxygenase activity"/>
    <property type="evidence" value="ECO:0007669"/>
    <property type="project" value="TreeGrafter"/>
</dbReference>
<proteinExistence type="predicted"/>
<keyword evidence="4" id="KW-0503">Monooxygenase</keyword>
<dbReference type="Pfam" id="PF00296">
    <property type="entry name" value="Bac_luciferase"/>
    <property type="match status" value="1"/>
</dbReference>
<evidence type="ECO:0000256" key="4">
    <source>
        <dbReference type="ARBA" id="ARBA00023033"/>
    </source>
</evidence>
<dbReference type="PANTHER" id="PTHR42847">
    <property type="entry name" value="ALKANESULFONATE MONOOXYGENASE"/>
    <property type="match status" value="1"/>
</dbReference>
<dbReference type="RefSeq" id="WP_130475116.1">
    <property type="nucleotide sequence ID" value="NZ_SFCC01000004.1"/>
</dbReference>
<keyword evidence="2" id="KW-0288">FMN</keyword>
<reference evidence="6 7" key="1">
    <citation type="submission" date="2019-02" db="EMBL/GenBank/DDBJ databases">
        <title>Draft genome sequence of Amycolatopsis sp. 8-3EHSu isolated from roots of Suaeda maritima.</title>
        <authorList>
            <person name="Duangmal K."/>
            <person name="Chantavorakit T."/>
        </authorList>
    </citation>
    <scope>NUCLEOTIDE SEQUENCE [LARGE SCALE GENOMIC DNA]</scope>
    <source>
        <strain evidence="6 7">8-3EHSu</strain>
    </source>
</reference>
<evidence type="ECO:0000313" key="7">
    <source>
        <dbReference type="Proteomes" id="UP000292003"/>
    </source>
</evidence>
<sequence>MRISLNITEYSWPGTIADGLDRTARAAEAAGLDTVWVADHLIQAHPMAQVTDPMLEACTTLGYLAARTETVNLGTMVAAVTFRPPALLIKAVTTLDVLSGGRAWFGVGAGYHQAEADMMGLPLPPTGERFDRLEETVRIAEAMFAGDEAPFEGRHHRLTRPVNSPLPIGSPKLLIGGMGERRTLPLVAAHADACNLPDVPDGGATIRAKLAVLRQACERAGRDYGEIAKTVSTKLSPGQSAESFAEHLRELEQLGLDHAVVITDGGWTEEGVAVLGRARRALA</sequence>
<dbReference type="InterPro" id="IPR050172">
    <property type="entry name" value="SsuD_RutA_monooxygenase"/>
</dbReference>
<evidence type="ECO:0000256" key="1">
    <source>
        <dbReference type="ARBA" id="ARBA00022630"/>
    </source>
</evidence>
<dbReference type="PANTHER" id="PTHR42847:SF8">
    <property type="entry name" value="CONSERVED PROTEIN"/>
    <property type="match status" value="1"/>
</dbReference>
<evidence type="ECO:0000256" key="3">
    <source>
        <dbReference type="ARBA" id="ARBA00023002"/>
    </source>
</evidence>
<gene>
    <name evidence="6" type="ORF">EWH70_10620</name>
</gene>
<organism evidence="6 7">
    <name type="scientific">Amycolatopsis suaedae</name>
    <dbReference type="NCBI Taxonomy" id="2510978"/>
    <lineage>
        <taxon>Bacteria</taxon>
        <taxon>Bacillati</taxon>
        <taxon>Actinomycetota</taxon>
        <taxon>Actinomycetes</taxon>
        <taxon>Pseudonocardiales</taxon>
        <taxon>Pseudonocardiaceae</taxon>
        <taxon>Amycolatopsis</taxon>
    </lineage>
</organism>
<dbReference type="GO" id="GO:0046306">
    <property type="term" value="P:alkanesulfonate catabolic process"/>
    <property type="evidence" value="ECO:0007669"/>
    <property type="project" value="TreeGrafter"/>
</dbReference>
<dbReference type="InterPro" id="IPR036661">
    <property type="entry name" value="Luciferase-like_sf"/>
</dbReference>
<protein>
    <submittedName>
        <fullName evidence="6">LLM class flavin-dependent oxidoreductase</fullName>
    </submittedName>
</protein>
<dbReference type="Proteomes" id="UP000292003">
    <property type="component" value="Unassembled WGS sequence"/>
</dbReference>
<evidence type="ECO:0000256" key="2">
    <source>
        <dbReference type="ARBA" id="ARBA00022643"/>
    </source>
</evidence>